<organism evidence="2 3">
    <name type="scientific">Parendozoicomonas haliclonae</name>
    <dbReference type="NCBI Taxonomy" id="1960125"/>
    <lineage>
        <taxon>Bacteria</taxon>
        <taxon>Pseudomonadati</taxon>
        <taxon>Pseudomonadota</taxon>
        <taxon>Gammaproteobacteria</taxon>
        <taxon>Oceanospirillales</taxon>
        <taxon>Endozoicomonadaceae</taxon>
        <taxon>Parendozoicomonas</taxon>
    </lineage>
</organism>
<feature type="compositionally biased region" description="Basic and acidic residues" evidence="1">
    <location>
        <begin position="27"/>
        <end position="55"/>
    </location>
</feature>
<proteinExistence type="predicted"/>
<name>A0A1X7AP74_9GAMM</name>
<evidence type="ECO:0000256" key="1">
    <source>
        <dbReference type="SAM" id="MobiDB-lite"/>
    </source>
</evidence>
<reference evidence="2 3" key="1">
    <citation type="submission" date="2017-03" db="EMBL/GenBank/DDBJ databases">
        <authorList>
            <person name="Afonso C.L."/>
            <person name="Miller P.J."/>
            <person name="Scott M.A."/>
            <person name="Spackman E."/>
            <person name="Goraichik I."/>
            <person name="Dimitrov K.M."/>
            <person name="Suarez D.L."/>
            <person name="Swayne D.E."/>
        </authorList>
    </citation>
    <scope>NUCLEOTIDE SEQUENCE [LARGE SCALE GENOMIC DNA]</scope>
    <source>
        <strain evidence="2">SB41UT1</strain>
    </source>
</reference>
<dbReference type="RefSeq" id="WP_087112557.1">
    <property type="nucleotide sequence ID" value="NZ_CBCSCN010000005.1"/>
</dbReference>
<dbReference type="EMBL" id="FWPT01000010">
    <property type="protein sequence ID" value="SMA50121.1"/>
    <property type="molecule type" value="Genomic_DNA"/>
</dbReference>
<feature type="region of interest" description="Disordered" evidence="1">
    <location>
        <begin position="1"/>
        <end position="68"/>
    </location>
</feature>
<keyword evidence="3" id="KW-1185">Reference proteome</keyword>
<gene>
    <name evidence="2" type="ORF">EHSB41UT_03912</name>
</gene>
<evidence type="ECO:0000313" key="2">
    <source>
        <dbReference type="EMBL" id="SMA50121.1"/>
    </source>
</evidence>
<dbReference type="AlphaFoldDB" id="A0A1X7AP74"/>
<accession>A0A1X7AP74</accession>
<protein>
    <submittedName>
        <fullName evidence="2">Uncharacterized protein</fullName>
    </submittedName>
</protein>
<evidence type="ECO:0000313" key="3">
    <source>
        <dbReference type="Proteomes" id="UP000196573"/>
    </source>
</evidence>
<feature type="compositionally biased region" description="Polar residues" evidence="1">
    <location>
        <begin position="1"/>
        <end position="19"/>
    </location>
</feature>
<sequence>MPSVKGSTSQPTGMTTPEGHQQGPKPPEVKSRIPRPVDQKPEHRRLDQRSVRPHNEGVQQNNKPRLQFHPMARMAVTAPEHYQASGKIPAQLNVTVPPGTTNIESFVRKNLGVPEDIDHLQFTLLKNGQGASVEQLKAGGIFELTIESDPDVVTALGDLIEVGYQPKANYQPVPFSERYRKNDLESLSDQIGAVNGGQCPAGIIDISSPWVEGLDLVALSPDLSAEIVPSDTEGGLQLVFWRADSDAAYIAVEKYKAQQEALVRQAQQELYLGTPVEQVKDNQKILQLQARKRLVGGDQSWDRELERLSKADIQKRSLPVQDATITTEERLEAFGQKPEERVVDGRSLKQCVDNHADLLSIPDRKKLEQSGFLGQKLPEKIDELLAPWHKRLERPMPKTRYGIEARVKELSAQMEKINDSFSSWSDQQKNLSILEKIELRAVRDSLRRERNLLLQVMNDPGAVGCANNGMSWNQAMEFKRLGYQLQPDVTRLSKLNDQQLDPKSPPTKLGSGGINTVYHMNYLTPEGDKVVRVFKPIATRDDTRWSEIVGEDRYLNPDCPFFTMRNMAAEKTSTALGFVDLVPDIEFVEHKQQMGLVMTMASGLTGYDAVKQNKIHTMDRDLYWQMCSELNRLEWLDALCAQPDRHTCNYMIDPETGQVIGIDNDVGFSPNPDIVRESEDKSSSDKYSGGARTGFPLLIDQAVLEGLRSLDIDALVVELEPLLSREELAALKERYVKLLEHAEGLAESGLCVEDWETWEDPTLNMAADQYQLEAQRSAEAFTTMYEDDAEYWKDELTKSGWTDSEKEQLQARYTTMDNLAQSMKVAKEHSYLGRLLSH</sequence>
<dbReference type="OrthoDB" id="6004573at2"/>
<dbReference type="Proteomes" id="UP000196573">
    <property type="component" value="Unassembled WGS sequence"/>
</dbReference>